<dbReference type="OrthoDB" id="9801263at2"/>
<reference evidence="3 4" key="1">
    <citation type="submission" date="2016-12" db="EMBL/GenBank/DDBJ databases">
        <authorList>
            <person name="Song W.-J."/>
            <person name="Kurnit D.M."/>
        </authorList>
    </citation>
    <scope>NUCLEOTIDE SEQUENCE [LARGE SCALE GENOMIC DNA]</scope>
    <source>
        <strain evidence="3 4">IMCC3135</strain>
    </source>
</reference>
<evidence type="ECO:0000313" key="4">
    <source>
        <dbReference type="Proteomes" id="UP000250079"/>
    </source>
</evidence>
<organism evidence="3 4">
    <name type="scientific">Granulosicoccus antarcticus IMCC3135</name>
    <dbReference type="NCBI Taxonomy" id="1192854"/>
    <lineage>
        <taxon>Bacteria</taxon>
        <taxon>Pseudomonadati</taxon>
        <taxon>Pseudomonadota</taxon>
        <taxon>Gammaproteobacteria</taxon>
        <taxon>Chromatiales</taxon>
        <taxon>Granulosicoccaceae</taxon>
        <taxon>Granulosicoccus</taxon>
    </lineage>
</organism>
<gene>
    <name evidence="3" type="ORF">IMCC3135_17200</name>
</gene>
<dbReference type="InterPro" id="IPR053148">
    <property type="entry name" value="PD-DEXK-like_domain"/>
</dbReference>
<dbReference type="Proteomes" id="UP000250079">
    <property type="component" value="Chromosome"/>
</dbReference>
<evidence type="ECO:0000313" key="3">
    <source>
        <dbReference type="EMBL" id="ASJ73522.1"/>
    </source>
</evidence>
<keyword evidence="4" id="KW-1185">Reference proteome</keyword>
<feature type="domain" description="YhcG N-terminal" evidence="2">
    <location>
        <begin position="11"/>
        <end position="95"/>
    </location>
</feature>
<feature type="domain" description="YhcG PDDEXK nuclease" evidence="1">
    <location>
        <begin position="208"/>
        <end position="289"/>
    </location>
</feature>
<evidence type="ECO:0008006" key="5">
    <source>
        <dbReference type="Google" id="ProtNLM"/>
    </source>
</evidence>
<sequence length="310" mass="35696">MIFDKLIQQIDSIDQQARNDTARAVNVGLTLRNWAIGFYISYYELEGEDRATYGEHLIDSLASGLKQRQVKSCDRRQLYRYLDFFKRYPQIVGTLSPSLAAMLPADATIGSSDRMLQSVETASPLLQVPAEMLVARLSYSHFELLLALNDPLQRAFYEVECLRGGWSVRELKRQIGSVSYERTALSRDKEALRQHVKSLAETEKPELILRDPVVFEFLGIRAQDTMLESDLEHALLDKLEPFLLELGRGFCFEARQKRILIGGEYFFVDLVFYHRILKCHILVELRGRETINYTFQSPLHPALLRCLSVE</sequence>
<dbReference type="RefSeq" id="WP_088918689.1">
    <property type="nucleotide sequence ID" value="NZ_CP018632.1"/>
</dbReference>
<dbReference type="Pfam" id="PF06250">
    <property type="entry name" value="YhcG_C"/>
    <property type="match status" value="1"/>
</dbReference>
<dbReference type="PANTHER" id="PTHR30547:SF5">
    <property type="entry name" value="NUCLEASE YHCG-RELATED"/>
    <property type="match status" value="1"/>
</dbReference>
<protein>
    <recommendedName>
        <fullName evidence="5">Cytoplasmic protein</fullName>
    </recommendedName>
</protein>
<dbReference type="InterPro" id="IPR009362">
    <property type="entry name" value="YhcG_C"/>
</dbReference>
<accession>A0A2Z2NQ14</accession>
<dbReference type="EMBL" id="CP018632">
    <property type="protein sequence ID" value="ASJ73522.1"/>
    <property type="molecule type" value="Genomic_DNA"/>
</dbReference>
<evidence type="ECO:0000259" key="2">
    <source>
        <dbReference type="Pfam" id="PF17761"/>
    </source>
</evidence>
<feature type="domain" description="YhcG N-terminal" evidence="2">
    <location>
        <begin position="114"/>
        <end position="182"/>
    </location>
</feature>
<dbReference type="InterPro" id="IPR041527">
    <property type="entry name" value="YhcG_N"/>
</dbReference>
<evidence type="ECO:0000259" key="1">
    <source>
        <dbReference type="Pfam" id="PF06250"/>
    </source>
</evidence>
<dbReference type="AlphaFoldDB" id="A0A2Z2NQ14"/>
<dbReference type="PANTHER" id="PTHR30547">
    <property type="entry name" value="UNCHARACTERIZED PROTEIN YHCG-RELATED"/>
    <property type="match status" value="1"/>
</dbReference>
<name>A0A2Z2NQ14_9GAMM</name>
<dbReference type="Pfam" id="PF17761">
    <property type="entry name" value="DUF1016_N"/>
    <property type="match status" value="2"/>
</dbReference>
<dbReference type="KEGG" id="gai:IMCC3135_17200"/>
<proteinExistence type="predicted"/>